<feature type="region of interest" description="Disordered" evidence="1">
    <location>
        <begin position="1"/>
        <end position="77"/>
    </location>
</feature>
<dbReference type="EMBL" id="JARBJD010000020">
    <property type="protein sequence ID" value="KAK2960743.1"/>
    <property type="molecule type" value="Genomic_DNA"/>
</dbReference>
<reference evidence="2 3" key="1">
    <citation type="journal article" date="2022" name="bioRxiv">
        <title>Genomics of Preaxostyla Flagellates Illuminates Evolutionary Transitions and the Path Towards Mitochondrial Loss.</title>
        <authorList>
            <person name="Novak L.V.F."/>
            <person name="Treitli S.C."/>
            <person name="Pyrih J."/>
            <person name="Halakuc P."/>
            <person name="Pipaliya S.V."/>
            <person name="Vacek V."/>
            <person name="Brzon O."/>
            <person name="Soukal P."/>
            <person name="Eme L."/>
            <person name="Dacks J.B."/>
            <person name="Karnkowska A."/>
            <person name="Elias M."/>
            <person name="Hampl V."/>
        </authorList>
    </citation>
    <scope>NUCLEOTIDE SEQUENCE [LARGE SCALE GENOMIC DNA]</scope>
    <source>
        <strain evidence="2">NAU3</strain>
        <tissue evidence="2">Gut</tissue>
    </source>
</reference>
<evidence type="ECO:0000313" key="3">
    <source>
        <dbReference type="Proteomes" id="UP001281761"/>
    </source>
</evidence>
<evidence type="ECO:0000313" key="2">
    <source>
        <dbReference type="EMBL" id="KAK2960743.1"/>
    </source>
</evidence>
<name>A0ABQ9YAN2_9EUKA</name>
<dbReference type="Proteomes" id="UP001281761">
    <property type="component" value="Unassembled WGS sequence"/>
</dbReference>
<evidence type="ECO:0000256" key="1">
    <source>
        <dbReference type="SAM" id="MobiDB-lite"/>
    </source>
</evidence>
<protein>
    <submittedName>
        <fullName evidence="2">Uncharacterized protein</fullName>
    </submittedName>
</protein>
<gene>
    <name evidence="2" type="ORF">BLNAU_4139</name>
</gene>
<accession>A0ABQ9YAN2</accession>
<feature type="compositionally biased region" description="Basic residues" evidence="1">
    <location>
        <begin position="63"/>
        <end position="77"/>
    </location>
</feature>
<sequence length="77" mass="8500">MSPMSPRDVACGGPQSAMPAGPVGEQSPKMTHRMSPQSHIATARTVSERLDGQVLRSCNQVTPRRKSERQRKRSVRD</sequence>
<comment type="caution">
    <text evidence="2">The sequence shown here is derived from an EMBL/GenBank/DDBJ whole genome shotgun (WGS) entry which is preliminary data.</text>
</comment>
<proteinExistence type="predicted"/>
<keyword evidence="3" id="KW-1185">Reference proteome</keyword>
<organism evidence="2 3">
    <name type="scientific">Blattamonas nauphoetae</name>
    <dbReference type="NCBI Taxonomy" id="2049346"/>
    <lineage>
        <taxon>Eukaryota</taxon>
        <taxon>Metamonada</taxon>
        <taxon>Preaxostyla</taxon>
        <taxon>Oxymonadida</taxon>
        <taxon>Blattamonas</taxon>
    </lineage>
</organism>